<keyword evidence="1" id="KW-0472">Membrane</keyword>
<gene>
    <name evidence="2" type="ORF">CQR46_0599</name>
</gene>
<evidence type="ECO:0000313" key="2">
    <source>
        <dbReference type="EMBL" id="PKU91512.1"/>
    </source>
</evidence>
<accession>A0A2N3QJB3</accession>
<sequence>MTRRAMRLGDIIVVDGAGLDALGLVVDVSTDPALTKGVAYDGVPAYRVRVLHGRRREAGAVLPVHGDLWIRDNPWDVHIDGEDGYALPHVFQGVDVDRMLSAYAVSRRPPEQAAMRRSMASISASPRVWAIVAVIAVVAVVLLVRMNNRPHPDISIPLAQAYATHCGAYPDLPPIVLSNNGLNVWRGAEGTVSEADEPWTSDAFACFAEQIGYAKGESAFVEEMEAAVGLNQYVINKHFVMFCKQVQYVDEVSCGVYNRAFIG</sequence>
<feature type="transmembrane region" description="Helical" evidence="1">
    <location>
        <begin position="128"/>
        <end position="146"/>
    </location>
</feature>
<dbReference type="EMBL" id="PCGZ01000003">
    <property type="protein sequence ID" value="PKU91512.1"/>
    <property type="molecule type" value="Genomic_DNA"/>
</dbReference>
<keyword evidence="1" id="KW-0812">Transmembrane</keyword>
<evidence type="ECO:0000313" key="3">
    <source>
        <dbReference type="Proteomes" id="UP000233730"/>
    </source>
</evidence>
<name>A0A2N3QJB3_9BIFI</name>
<proteinExistence type="predicted"/>
<reference evidence="2 3" key="1">
    <citation type="submission" date="2017-10" db="EMBL/GenBank/DDBJ databases">
        <title>Bifidobacterium genomics.</title>
        <authorList>
            <person name="Lugli G.A."/>
            <person name="Milani C."/>
            <person name="Mancabelli L."/>
        </authorList>
    </citation>
    <scope>NUCLEOTIDE SEQUENCE [LARGE SCALE GENOMIC DNA]</scope>
    <source>
        <strain evidence="2 3">1524B</strain>
    </source>
</reference>
<evidence type="ECO:0000256" key="1">
    <source>
        <dbReference type="SAM" id="Phobius"/>
    </source>
</evidence>
<dbReference type="AlphaFoldDB" id="A0A2N3QJB3"/>
<dbReference type="Proteomes" id="UP000233730">
    <property type="component" value="Unassembled WGS sequence"/>
</dbReference>
<keyword evidence="1" id="KW-1133">Transmembrane helix</keyword>
<protein>
    <submittedName>
        <fullName evidence="2">Uncharacterized protein</fullName>
    </submittedName>
</protein>
<comment type="caution">
    <text evidence="2">The sequence shown here is derived from an EMBL/GenBank/DDBJ whole genome shotgun (WGS) entry which is preliminary data.</text>
</comment>
<dbReference type="RefSeq" id="WP_101429601.1">
    <property type="nucleotide sequence ID" value="NZ_PCGZ01000003.1"/>
</dbReference>
<organism evidence="2 3">
    <name type="scientific">Bifidobacterium pseudolongum subsp. globosum</name>
    <dbReference type="NCBI Taxonomy" id="1690"/>
    <lineage>
        <taxon>Bacteria</taxon>
        <taxon>Bacillati</taxon>
        <taxon>Actinomycetota</taxon>
        <taxon>Actinomycetes</taxon>
        <taxon>Bifidobacteriales</taxon>
        <taxon>Bifidobacteriaceae</taxon>
        <taxon>Bifidobacterium</taxon>
    </lineage>
</organism>